<proteinExistence type="predicted"/>
<protein>
    <submittedName>
        <fullName evidence="2">Os11g0569701 protein</fullName>
    </submittedName>
</protein>
<dbReference type="PANTHER" id="PTHR33074">
    <property type="entry name" value="EXPRESSED PROTEIN-RELATED"/>
    <property type="match status" value="1"/>
</dbReference>
<dbReference type="AlphaFoldDB" id="A0A0P0Y3H2"/>
<reference evidence="2 3" key="2">
    <citation type="journal article" date="2013" name="Plant Cell Physiol.">
        <title>Rice Annotation Project Database (RAP-DB): an integrative and interactive database for rice genomics.</title>
        <authorList>
            <person name="Sakai H."/>
            <person name="Lee S.S."/>
            <person name="Tanaka T."/>
            <person name="Numa H."/>
            <person name="Kim J."/>
            <person name="Kawahara Y."/>
            <person name="Wakimoto H."/>
            <person name="Yang C.C."/>
            <person name="Iwamoto M."/>
            <person name="Abe T."/>
            <person name="Yamada Y."/>
            <person name="Muto A."/>
            <person name="Inokuchi H."/>
            <person name="Ikemura T."/>
            <person name="Matsumoto T."/>
            <person name="Sasaki T."/>
            <person name="Itoh T."/>
        </authorList>
    </citation>
    <scope>NUCLEOTIDE SEQUENCE [LARGE SCALE GENOMIC DNA]</scope>
    <source>
        <strain evidence="3">cv. Nipponbare</strain>
    </source>
</reference>
<dbReference type="FunCoup" id="A0A0P0Y3H2">
    <property type="interactions" value="118"/>
</dbReference>
<dbReference type="EMBL" id="AP014967">
    <property type="protein sequence ID" value="BAT14518.1"/>
    <property type="molecule type" value="Genomic_DNA"/>
</dbReference>
<dbReference type="Proteomes" id="UP000059680">
    <property type="component" value="Chromosome 11"/>
</dbReference>
<sequence length="492" mass="54634">MNKLLRPLGGLRLLNREEHPFRCFSSSIDLVFPGRRRRHMATTVTHPPPTESAGSTAAAATADPASVMLERWGCLRGSTPANVVADDNTAAESRTSRGQPLRVALARASPPAISFICFDRGDDGYVIAAHGDSVLFRMSWNDYFVYMAAAGKPPSLTLLPVCDIPMNERCWVSKHRFKDSFRTTGRVFDQQDTGILRLRGGDGGEEAPPPLVAQLQIAHEPPFETAELFVLRPGHGHREWELKTAVPIVHHDGGGERRHGMEMWQETNVAVPVGDRFMCWANYDLATFLICDMAAADLDNPKLLYVPLPVKPVPPKESDFDDDHHHDELIPWEYFRNIVAADGDDTMRFVSIDNRCCCGAPVIRSLCDRSSSAFMVTIWRLALRNAGDGDGGGEPMAWVKEAVLDCEELWAMLAPCDGLPRRVYVVCPFVSSENPDVVWFVACDDDEDGKNWTVEIDVRRKTLISVVPLPPHPHSHRCIGYGKPLPAKLYGC</sequence>
<evidence type="ECO:0000259" key="1">
    <source>
        <dbReference type="Pfam" id="PF07762"/>
    </source>
</evidence>
<dbReference type="PANTHER" id="PTHR33074:SF76">
    <property type="entry name" value="OS11G0569701 PROTEIN"/>
    <property type="match status" value="1"/>
</dbReference>
<dbReference type="STRING" id="39947.A0A0P0Y3H2"/>
<organism evidence="2 3">
    <name type="scientific">Oryza sativa subsp. japonica</name>
    <name type="common">Rice</name>
    <dbReference type="NCBI Taxonomy" id="39947"/>
    <lineage>
        <taxon>Eukaryota</taxon>
        <taxon>Viridiplantae</taxon>
        <taxon>Streptophyta</taxon>
        <taxon>Embryophyta</taxon>
        <taxon>Tracheophyta</taxon>
        <taxon>Spermatophyta</taxon>
        <taxon>Magnoliopsida</taxon>
        <taxon>Liliopsida</taxon>
        <taxon>Poales</taxon>
        <taxon>Poaceae</taxon>
        <taxon>BOP clade</taxon>
        <taxon>Oryzoideae</taxon>
        <taxon>Oryzeae</taxon>
        <taxon>Oryzinae</taxon>
        <taxon>Oryza</taxon>
        <taxon>Oryza sativa</taxon>
    </lineage>
</organism>
<evidence type="ECO:0000313" key="3">
    <source>
        <dbReference type="Proteomes" id="UP000059680"/>
    </source>
</evidence>
<dbReference type="Pfam" id="PF07762">
    <property type="entry name" value="DUF1618"/>
    <property type="match status" value="1"/>
</dbReference>
<gene>
    <name evidence="2" type="ordered locus">Os11g0569701</name>
    <name evidence="2" type="ORF">OSNPB_110569701</name>
</gene>
<dbReference type="PaxDb" id="39947-A0A0P0Y3H2"/>
<reference evidence="3" key="1">
    <citation type="journal article" date="2005" name="Nature">
        <title>The map-based sequence of the rice genome.</title>
        <authorList>
            <consortium name="International rice genome sequencing project (IRGSP)"/>
            <person name="Matsumoto T."/>
            <person name="Wu J."/>
            <person name="Kanamori H."/>
            <person name="Katayose Y."/>
            <person name="Fujisawa M."/>
            <person name="Namiki N."/>
            <person name="Mizuno H."/>
            <person name="Yamamoto K."/>
            <person name="Antonio B.A."/>
            <person name="Baba T."/>
            <person name="Sakata K."/>
            <person name="Nagamura Y."/>
            <person name="Aoki H."/>
            <person name="Arikawa K."/>
            <person name="Arita K."/>
            <person name="Bito T."/>
            <person name="Chiden Y."/>
            <person name="Fujitsuka N."/>
            <person name="Fukunaka R."/>
            <person name="Hamada M."/>
            <person name="Harada C."/>
            <person name="Hayashi A."/>
            <person name="Hijishita S."/>
            <person name="Honda M."/>
            <person name="Hosokawa S."/>
            <person name="Ichikawa Y."/>
            <person name="Idonuma A."/>
            <person name="Iijima M."/>
            <person name="Ikeda M."/>
            <person name="Ikeno M."/>
            <person name="Ito K."/>
            <person name="Ito S."/>
            <person name="Ito T."/>
            <person name="Ito Y."/>
            <person name="Ito Y."/>
            <person name="Iwabuchi A."/>
            <person name="Kamiya K."/>
            <person name="Karasawa W."/>
            <person name="Kurita K."/>
            <person name="Katagiri S."/>
            <person name="Kikuta A."/>
            <person name="Kobayashi H."/>
            <person name="Kobayashi N."/>
            <person name="Machita K."/>
            <person name="Maehara T."/>
            <person name="Masukawa M."/>
            <person name="Mizubayashi T."/>
            <person name="Mukai Y."/>
            <person name="Nagasaki H."/>
            <person name="Nagata Y."/>
            <person name="Naito S."/>
            <person name="Nakashima M."/>
            <person name="Nakama Y."/>
            <person name="Nakamichi Y."/>
            <person name="Nakamura M."/>
            <person name="Meguro A."/>
            <person name="Negishi M."/>
            <person name="Ohta I."/>
            <person name="Ohta T."/>
            <person name="Okamoto M."/>
            <person name="Ono N."/>
            <person name="Saji S."/>
            <person name="Sakaguchi M."/>
            <person name="Sakai K."/>
            <person name="Shibata M."/>
            <person name="Shimokawa T."/>
            <person name="Song J."/>
            <person name="Takazaki Y."/>
            <person name="Terasawa K."/>
            <person name="Tsugane M."/>
            <person name="Tsuji K."/>
            <person name="Ueda S."/>
            <person name="Waki K."/>
            <person name="Yamagata H."/>
            <person name="Yamamoto M."/>
            <person name="Yamamoto S."/>
            <person name="Yamane H."/>
            <person name="Yoshiki S."/>
            <person name="Yoshihara R."/>
            <person name="Yukawa K."/>
            <person name="Zhong H."/>
            <person name="Yano M."/>
            <person name="Yuan Q."/>
            <person name="Ouyang S."/>
            <person name="Liu J."/>
            <person name="Jones K.M."/>
            <person name="Gansberger K."/>
            <person name="Moffat K."/>
            <person name="Hill J."/>
            <person name="Bera J."/>
            <person name="Fadrosh D."/>
            <person name="Jin S."/>
            <person name="Johri S."/>
            <person name="Kim M."/>
            <person name="Overton L."/>
            <person name="Reardon M."/>
            <person name="Tsitrin T."/>
            <person name="Vuong H."/>
            <person name="Weaver B."/>
            <person name="Ciecko A."/>
            <person name="Tallon L."/>
            <person name="Jackson J."/>
            <person name="Pai G."/>
            <person name="Aken S.V."/>
            <person name="Utterback T."/>
            <person name="Reidmuller S."/>
            <person name="Feldblyum T."/>
            <person name="Hsiao J."/>
            <person name="Zismann V."/>
            <person name="Iobst S."/>
            <person name="de Vazeille A.R."/>
            <person name="Buell C.R."/>
            <person name="Ying K."/>
            <person name="Li Y."/>
            <person name="Lu T."/>
            <person name="Huang Y."/>
            <person name="Zhao Q."/>
            <person name="Feng Q."/>
            <person name="Zhang L."/>
            <person name="Zhu J."/>
            <person name="Weng Q."/>
            <person name="Mu J."/>
            <person name="Lu Y."/>
            <person name="Fan D."/>
            <person name="Liu Y."/>
            <person name="Guan J."/>
            <person name="Zhang Y."/>
            <person name="Yu S."/>
            <person name="Liu X."/>
            <person name="Zhang Y."/>
            <person name="Hong G."/>
            <person name="Han B."/>
            <person name="Choisne N."/>
            <person name="Demange N."/>
            <person name="Orjeda G."/>
            <person name="Samain S."/>
            <person name="Cattolico L."/>
            <person name="Pelletier E."/>
            <person name="Couloux A."/>
            <person name="Segurens B."/>
            <person name="Wincker P."/>
            <person name="D'Hont A."/>
            <person name="Scarpelli C."/>
            <person name="Weissenbach J."/>
            <person name="Salanoubat M."/>
            <person name="Quetier F."/>
            <person name="Yu Y."/>
            <person name="Kim H.R."/>
            <person name="Rambo T."/>
            <person name="Currie J."/>
            <person name="Collura K."/>
            <person name="Luo M."/>
            <person name="Yang T."/>
            <person name="Ammiraju J.S.S."/>
            <person name="Engler F."/>
            <person name="Soderlund C."/>
            <person name="Wing R.A."/>
            <person name="Palmer L.E."/>
            <person name="de la Bastide M."/>
            <person name="Spiegel L."/>
            <person name="Nascimento L."/>
            <person name="Zutavern T."/>
            <person name="O'Shaughnessy A."/>
            <person name="Dike S."/>
            <person name="Dedhia N."/>
            <person name="Preston R."/>
            <person name="Balija V."/>
            <person name="McCombie W.R."/>
            <person name="Chow T."/>
            <person name="Chen H."/>
            <person name="Chung M."/>
            <person name="Chen C."/>
            <person name="Shaw J."/>
            <person name="Wu H."/>
            <person name="Hsiao K."/>
            <person name="Chao Y."/>
            <person name="Chu M."/>
            <person name="Cheng C."/>
            <person name="Hour A."/>
            <person name="Lee P."/>
            <person name="Lin S."/>
            <person name="Lin Y."/>
            <person name="Liou J."/>
            <person name="Liu S."/>
            <person name="Hsing Y."/>
            <person name="Raghuvanshi S."/>
            <person name="Mohanty A."/>
            <person name="Bharti A.K."/>
            <person name="Gaur A."/>
            <person name="Gupta V."/>
            <person name="Kumar D."/>
            <person name="Ravi V."/>
            <person name="Vij S."/>
            <person name="Kapur A."/>
            <person name="Khurana P."/>
            <person name="Khurana P."/>
            <person name="Khurana J.P."/>
            <person name="Tyagi A.K."/>
            <person name="Gaikwad K."/>
            <person name="Singh A."/>
            <person name="Dalal V."/>
            <person name="Srivastava S."/>
            <person name="Dixit A."/>
            <person name="Pal A.K."/>
            <person name="Ghazi I.A."/>
            <person name="Yadav M."/>
            <person name="Pandit A."/>
            <person name="Bhargava A."/>
            <person name="Sureshbabu K."/>
            <person name="Batra K."/>
            <person name="Sharma T.R."/>
            <person name="Mohapatra T."/>
            <person name="Singh N.K."/>
            <person name="Messing J."/>
            <person name="Nelson A.B."/>
            <person name="Fuks G."/>
            <person name="Kavchok S."/>
            <person name="Keizer G."/>
            <person name="Linton E."/>
            <person name="Llaca V."/>
            <person name="Song R."/>
            <person name="Tanyolac B."/>
            <person name="Young S."/>
            <person name="Ho-Il K."/>
            <person name="Hahn J.H."/>
            <person name="Sangsakoo G."/>
            <person name="Vanavichit A."/>
            <person name="de Mattos Luiz.A.T."/>
            <person name="Zimmer P.D."/>
            <person name="Malone G."/>
            <person name="Dellagostin O."/>
            <person name="de Oliveira A.C."/>
            <person name="Bevan M."/>
            <person name="Bancroft I."/>
            <person name="Minx P."/>
            <person name="Cordum H."/>
            <person name="Wilson R."/>
            <person name="Cheng Z."/>
            <person name="Jin W."/>
            <person name="Jiang J."/>
            <person name="Leong S.A."/>
            <person name="Iwama H."/>
            <person name="Gojobori T."/>
            <person name="Itoh T."/>
            <person name="Niimura Y."/>
            <person name="Fujii Y."/>
            <person name="Habara T."/>
            <person name="Sakai H."/>
            <person name="Sato Y."/>
            <person name="Wilson G."/>
            <person name="Kumar K."/>
            <person name="McCouch S."/>
            <person name="Juretic N."/>
            <person name="Hoen D."/>
            <person name="Wright S."/>
            <person name="Bruskiewich R."/>
            <person name="Bureau T."/>
            <person name="Miyao A."/>
            <person name="Hirochika H."/>
            <person name="Nishikawa T."/>
            <person name="Kadowaki K."/>
            <person name="Sugiura M."/>
            <person name="Burr B."/>
            <person name="Sasaki T."/>
        </authorList>
    </citation>
    <scope>NUCLEOTIDE SEQUENCE [LARGE SCALE GENOMIC DNA]</scope>
    <source>
        <strain evidence="3">cv. Nipponbare</strain>
    </source>
</reference>
<name>A0A0P0Y3H2_ORYSJ</name>
<accession>A0A0P0Y3H2</accession>
<keyword evidence="3" id="KW-1185">Reference proteome</keyword>
<evidence type="ECO:0000313" key="2">
    <source>
        <dbReference type="EMBL" id="BAT14518.1"/>
    </source>
</evidence>
<reference evidence="2 3" key="3">
    <citation type="journal article" date="2013" name="Rice">
        <title>Improvement of the Oryza sativa Nipponbare reference genome using next generation sequence and optical map data.</title>
        <authorList>
            <person name="Kawahara Y."/>
            <person name="de la Bastide M."/>
            <person name="Hamilton J.P."/>
            <person name="Kanamori H."/>
            <person name="McCombie W.R."/>
            <person name="Ouyang S."/>
            <person name="Schwartz D.C."/>
            <person name="Tanaka T."/>
            <person name="Wu J."/>
            <person name="Zhou S."/>
            <person name="Childs K.L."/>
            <person name="Davidson R.M."/>
            <person name="Lin H."/>
            <person name="Quesada-Ocampo L."/>
            <person name="Vaillancourt B."/>
            <person name="Sakai H."/>
            <person name="Lee S.S."/>
            <person name="Kim J."/>
            <person name="Numa H."/>
            <person name="Itoh T."/>
            <person name="Buell C.R."/>
            <person name="Matsumoto T."/>
        </authorList>
    </citation>
    <scope>NUCLEOTIDE SEQUENCE [LARGE SCALE GENOMIC DNA]</scope>
    <source>
        <strain evidence="3">cv. Nipponbare</strain>
    </source>
</reference>
<dbReference type="InterPro" id="IPR011676">
    <property type="entry name" value="DUF1618"/>
</dbReference>
<dbReference type="InParanoid" id="A0A0P0Y3H2"/>
<feature type="domain" description="DUF1618" evidence="1">
    <location>
        <begin position="287"/>
        <end position="439"/>
    </location>
</feature>